<dbReference type="Proteomes" id="UP000279968">
    <property type="component" value="Unassembled WGS sequence"/>
</dbReference>
<feature type="transmembrane region" description="Helical" evidence="7">
    <location>
        <begin position="227"/>
        <end position="247"/>
    </location>
</feature>
<keyword evidence="6 7" id="KW-0472">Membrane</keyword>
<dbReference type="PANTHER" id="PTHR43005:SF1">
    <property type="entry name" value="SPERMIDINE_PUTRESCINE TRANSPORT SYSTEM PERMEASE PROTEIN"/>
    <property type="match status" value="1"/>
</dbReference>
<feature type="transmembrane region" description="Helical" evidence="7">
    <location>
        <begin position="382"/>
        <end position="409"/>
    </location>
</feature>
<comment type="subcellular location">
    <subcellularLocation>
        <location evidence="1">Cell membrane</location>
        <topology evidence="1">Multi-pass membrane protein</topology>
    </subcellularLocation>
</comment>
<evidence type="ECO:0000256" key="1">
    <source>
        <dbReference type="ARBA" id="ARBA00004651"/>
    </source>
</evidence>
<evidence type="ECO:0000256" key="5">
    <source>
        <dbReference type="ARBA" id="ARBA00022989"/>
    </source>
</evidence>
<feature type="transmembrane region" description="Helical" evidence="7">
    <location>
        <begin position="509"/>
        <end position="531"/>
    </location>
</feature>
<sequence length="589" mass="61178">MTRLPVLGEPAVLDDVGPPRRGRAYPAAGATSALVLPAALLLGGLVLWPVLRTMHASVTTGGRWVGAAHFREALAAPGTGAVVGRTLLWALLVPAVVTGLGYLLAASSRRSHEGGLVRLILVVPIALPLVVTGVTFRLMYDPDPSRGLATLVAARLTGRSGDQVPQLLGPRLVTVALMSAFVWAWVGLAVLVFRAALDRLPSSLADAVRAYGGTRRHVLWDAQWRPLLLRTVAVVFALVALGTSRTFDLILVMTPGSVRDEAAVLALRVWQTSGGTTTGEGAALGVIWLAAVAGGMLVAALFVRQAWPPPRPAEPAGPDPGAAPPPRLFRLLAAGAAIAWLVPLAVLVATSLHGPVDAAARGWWSAPPNLASYRDLVTGSELWRALAFTLLLATVVTATVLVVAVLAAYPLAWLTGPAAQVTGLLLMTAVVVPVQVIAGPVNEVLGMVLSSGTARGLALVHMALGVPFAVLVLRNAFADLPADQVRAARLAGRHWWGTLRRLARHSRPAIVAVSVLEFVQVWNDLVVGLLFSGPDAAPLGLFLAGQTRGFVANSGALAAGSVIASVLPVVLVVLARRHLVAGLVSGGVR</sequence>
<feature type="transmembrane region" description="Helical" evidence="7">
    <location>
        <begin position="331"/>
        <end position="352"/>
    </location>
</feature>
<dbReference type="OrthoDB" id="3515028at2"/>
<evidence type="ECO:0000256" key="7">
    <source>
        <dbReference type="SAM" id="Phobius"/>
    </source>
</evidence>
<organism evidence="9 10">
    <name type="scientific">Micromonospora costi</name>
    <dbReference type="NCBI Taxonomy" id="1530042"/>
    <lineage>
        <taxon>Bacteria</taxon>
        <taxon>Bacillati</taxon>
        <taxon>Actinomycetota</taxon>
        <taxon>Actinomycetes</taxon>
        <taxon>Micromonosporales</taxon>
        <taxon>Micromonosporaceae</taxon>
        <taxon>Micromonospora</taxon>
    </lineage>
</organism>
<proteinExistence type="predicted"/>
<feature type="transmembrane region" description="Helical" evidence="7">
    <location>
        <begin position="27"/>
        <end position="51"/>
    </location>
</feature>
<feature type="transmembrane region" description="Helical" evidence="7">
    <location>
        <begin position="172"/>
        <end position="193"/>
    </location>
</feature>
<dbReference type="GO" id="GO:0055085">
    <property type="term" value="P:transmembrane transport"/>
    <property type="evidence" value="ECO:0007669"/>
    <property type="project" value="InterPro"/>
</dbReference>
<dbReference type="EMBL" id="RBAN01000014">
    <property type="protein sequence ID" value="RKN48181.1"/>
    <property type="molecule type" value="Genomic_DNA"/>
</dbReference>
<dbReference type="InterPro" id="IPR000515">
    <property type="entry name" value="MetI-like"/>
</dbReference>
<comment type="caution">
    <text evidence="9">The sequence shown here is derived from an EMBL/GenBank/DDBJ whole genome shotgun (WGS) entry which is preliminary data.</text>
</comment>
<dbReference type="RefSeq" id="WP_120783572.1">
    <property type="nucleotide sequence ID" value="NZ_JBHLUP010000005.1"/>
</dbReference>
<feature type="transmembrane region" description="Helical" evidence="7">
    <location>
        <begin position="87"/>
        <end position="105"/>
    </location>
</feature>
<keyword evidence="4 7" id="KW-0812">Transmembrane</keyword>
<keyword evidence="10" id="KW-1185">Reference proteome</keyword>
<accession>A0A3A9ZIB4</accession>
<evidence type="ECO:0000256" key="3">
    <source>
        <dbReference type="ARBA" id="ARBA00022475"/>
    </source>
</evidence>
<evidence type="ECO:0000256" key="6">
    <source>
        <dbReference type="ARBA" id="ARBA00023136"/>
    </source>
</evidence>
<evidence type="ECO:0000256" key="2">
    <source>
        <dbReference type="ARBA" id="ARBA00022448"/>
    </source>
</evidence>
<dbReference type="AlphaFoldDB" id="A0A3A9ZIB4"/>
<dbReference type="PANTHER" id="PTHR43005">
    <property type="entry name" value="BLR7065 PROTEIN"/>
    <property type="match status" value="1"/>
</dbReference>
<evidence type="ECO:0000313" key="10">
    <source>
        <dbReference type="Proteomes" id="UP000279968"/>
    </source>
</evidence>
<dbReference type="CDD" id="cd06261">
    <property type="entry name" value="TM_PBP2"/>
    <property type="match status" value="1"/>
</dbReference>
<keyword evidence="3" id="KW-1003">Cell membrane</keyword>
<feature type="transmembrane region" description="Helical" evidence="7">
    <location>
        <begin position="282"/>
        <end position="303"/>
    </location>
</feature>
<evidence type="ECO:0000256" key="4">
    <source>
        <dbReference type="ARBA" id="ARBA00022692"/>
    </source>
</evidence>
<evidence type="ECO:0000313" key="9">
    <source>
        <dbReference type="EMBL" id="RKN48181.1"/>
    </source>
</evidence>
<feature type="transmembrane region" description="Helical" evidence="7">
    <location>
        <begin position="421"/>
        <end position="438"/>
    </location>
</feature>
<dbReference type="InterPro" id="IPR035906">
    <property type="entry name" value="MetI-like_sf"/>
</dbReference>
<dbReference type="PROSITE" id="PS50928">
    <property type="entry name" value="ABC_TM1"/>
    <property type="match status" value="2"/>
</dbReference>
<name>A0A3A9ZIB4_9ACTN</name>
<protein>
    <submittedName>
        <fullName evidence="9">ABC transporter permease subunit</fullName>
    </submittedName>
</protein>
<dbReference type="SUPFAM" id="SSF161098">
    <property type="entry name" value="MetI-like"/>
    <property type="match status" value="2"/>
</dbReference>
<dbReference type="GO" id="GO:0005886">
    <property type="term" value="C:plasma membrane"/>
    <property type="evidence" value="ECO:0007669"/>
    <property type="project" value="UniProtKB-SubCell"/>
</dbReference>
<gene>
    <name evidence="9" type="ORF">D7193_32840</name>
</gene>
<evidence type="ECO:0000259" key="8">
    <source>
        <dbReference type="PROSITE" id="PS50928"/>
    </source>
</evidence>
<feature type="transmembrane region" description="Helical" evidence="7">
    <location>
        <begin position="458"/>
        <end position="477"/>
    </location>
</feature>
<feature type="domain" description="ABC transmembrane type-1" evidence="8">
    <location>
        <begin position="386"/>
        <end position="575"/>
    </location>
</feature>
<keyword evidence="2" id="KW-0813">Transport</keyword>
<reference evidence="9 10" key="1">
    <citation type="journal article" date="2015" name="Int. J. Syst. Evol. Microbiol.">
        <title>Micromonospora costi sp. nov., isolated from a leaf of Costus speciosus.</title>
        <authorList>
            <person name="Thawai C."/>
        </authorList>
    </citation>
    <scope>NUCLEOTIDE SEQUENCE [LARGE SCALE GENOMIC DNA]</scope>
    <source>
        <strain evidence="9 10">CS1-12</strain>
    </source>
</reference>
<keyword evidence="5 7" id="KW-1133">Transmembrane helix</keyword>
<feature type="domain" description="ABC transmembrane type-1" evidence="8">
    <location>
        <begin position="83"/>
        <end position="299"/>
    </location>
</feature>
<feature type="transmembrane region" description="Helical" evidence="7">
    <location>
        <begin position="551"/>
        <end position="575"/>
    </location>
</feature>
<feature type="transmembrane region" description="Helical" evidence="7">
    <location>
        <begin position="117"/>
        <end position="140"/>
    </location>
</feature>
<dbReference type="Gene3D" id="1.10.3720.10">
    <property type="entry name" value="MetI-like"/>
    <property type="match status" value="2"/>
</dbReference>